<evidence type="ECO:0000313" key="3">
    <source>
        <dbReference type="Proteomes" id="UP000548867"/>
    </source>
</evidence>
<dbReference type="RefSeq" id="WP_183621611.1">
    <property type="nucleotide sequence ID" value="NZ_JACIDX010000001.1"/>
</dbReference>
<keyword evidence="2" id="KW-0378">Hydrolase</keyword>
<dbReference type="AlphaFoldDB" id="A0A7W6CD05"/>
<comment type="caution">
    <text evidence="2">The sequence shown here is derived from an EMBL/GenBank/DDBJ whole genome shotgun (WGS) entry which is preliminary data.</text>
</comment>
<protein>
    <submittedName>
        <fullName evidence="2">Regulator of protease activity HflC (Stomatin/prohibitin superfamily)</fullName>
    </submittedName>
</protein>
<accession>A0A7W6CD05</accession>
<keyword evidence="2" id="KW-0645">Protease</keyword>
<organism evidence="2 3">
    <name type="scientific">Novosphingobium sediminicola</name>
    <dbReference type="NCBI Taxonomy" id="563162"/>
    <lineage>
        <taxon>Bacteria</taxon>
        <taxon>Pseudomonadati</taxon>
        <taxon>Pseudomonadota</taxon>
        <taxon>Alphaproteobacteria</taxon>
        <taxon>Sphingomonadales</taxon>
        <taxon>Sphingomonadaceae</taxon>
        <taxon>Novosphingobium</taxon>
    </lineage>
</organism>
<gene>
    <name evidence="2" type="ORF">GGR38_000072</name>
</gene>
<dbReference type="InterPro" id="IPR025227">
    <property type="entry name" value="DUF4169"/>
</dbReference>
<dbReference type="EMBL" id="JACIDX010000001">
    <property type="protein sequence ID" value="MBB3953160.1"/>
    <property type="molecule type" value="Genomic_DNA"/>
</dbReference>
<name>A0A7W6CD05_9SPHN</name>
<evidence type="ECO:0000256" key="1">
    <source>
        <dbReference type="SAM" id="MobiDB-lite"/>
    </source>
</evidence>
<feature type="region of interest" description="Disordered" evidence="1">
    <location>
        <begin position="16"/>
        <end position="37"/>
    </location>
</feature>
<dbReference type="Pfam" id="PF13770">
    <property type="entry name" value="DUF4169"/>
    <property type="match status" value="1"/>
</dbReference>
<sequence length="64" mass="7140">MADIINLRMARKARARGEAEKQAQANRALHGQTKTARVIAKADKERAERLLDGVKREDQDGPKS</sequence>
<dbReference type="GO" id="GO:0006508">
    <property type="term" value="P:proteolysis"/>
    <property type="evidence" value="ECO:0007669"/>
    <property type="project" value="UniProtKB-KW"/>
</dbReference>
<proteinExistence type="predicted"/>
<dbReference type="Proteomes" id="UP000548867">
    <property type="component" value="Unassembled WGS sequence"/>
</dbReference>
<keyword evidence="3" id="KW-1185">Reference proteome</keyword>
<evidence type="ECO:0000313" key="2">
    <source>
        <dbReference type="EMBL" id="MBB3953160.1"/>
    </source>
</evidence>
<dbReference type="GO" id="GO:0008233">
    <property type="term" value="F:peptidase activity"/>
    <property type="evidence" value="ECO:0007669"/>
    <property type="project" value="UniProtKB-KW"/>
</dbReference>
<reference evidence="2 3" key="1">
    <citation type="submission" date="2020-08" db="EMBL/GenBank/DDBJ databases">
        <title>Genomic Encyclopedia of Type Strains, Phase IV (KMG-IV): sequencing the most valuable type-strain genomes for metagenomic binning, comparative biology and taxonomic classification.</title>
        <authorList>
            <person name="Goeker M."/>
        </authorList>
    </citation>
    <scope>NUCLEOTIDE SEQUENCE [LARGE SCALE GENOMIC DNA]</scope>
    <source>
        <strain evidence="2 3">DSM 27057</strain>
    </source>
</reference>